<evidence type="ECO:0000313" key="2">
    <source>
        <dbReference type="EMBL" id="CAE0115673.1"/>
    </source>
</evidence>
<sequence>MLSHLLLVSVCTTAGFNLGSAVQFTKIASSRNAALTVLQMQAGPKGYFSTNDVILVERRDEDVAAFHEKERTRWREVYDEEYAEAPQDFYPGDRVQIVSAVKVKEIEDASGMMGVVTHYEFDDGYESCQTCSTSCPVTVMLDETG</sequence>
<reference evidence="2" key="1">
    <citation type="submission" date="2021-01" db="EMBL/GenBank/DDBJ databases">
        <authorList>
            <person name="Corre E."/>
            <person name="Pelletier E."/>
            <person name="Niang G."/>
            <person name="Scheremetjew M."/>
            <person name="Finn R."/>
            <person name="Kale V."/>
            <person name="Holt S."/>
            <person name="Cochrane G."/>
            <person name="Meng A."/>
            <person name="Brown T."/>
            <person name="Cohen L."/>
        </authorList>
    </citation>
    <scope>NUCLEOTIDE SEQUENCE</scope>
    <source>
        <strain evidence="2">CCMP281</strain>
    </source>
</reference>
<name>A0A7S3AWY4_9EUKA</name>
<gene>
    <name evidence="2" type="ORF">HERI1096_LOCUS16358</name>
</gene>
<protein>
    <recommendedName>
        <fullName evidence="3">4Fe-4S ferredoxin-type domain-containing protein</fullName>
    </recommendedName>
</protein>
<feature type="signal peptide" evidence="1">
    <location>
        <begin position="1"/>
        <end position="21"/>
    </location>
</feature>
<keyword evidence="1" id="KW-0732">Signal</keyword>
<evidence type="ECO:0008006" key="3">
    <source>
        <dbReference type="Google" id="ProtNLM"/>
    </source>
</evidence>
<evidence type="ECO:0000256" key="1">
    <source>
        <dbReference type="SAM" id="SignalP"/>
    </source>
</evidence>
<proteinExistence type="predicted"/>
<organism evidence="2">
    <name type="scientific">Haptolina ericina</name>
    <dbReference type="NCBI Taxonomy" id="156174"/>
    <lineage>
        <taxon>Eukaryota</taxon>
        <taxon>Haptista</taxon>
        <taxon>Haptophyta</taxon>
        <taxon>Prymnesiophyceae</taxon>
        <taxon>Prymnesiales</taxon>
        <taxon>Prymnesiaceae</taxon>
        <taxon>Haptolina</taxon>
    </lineage>
</organism>
<accession>A0A7S3AWY4</accession>
<dbReference type="EMBL" id="HBHX01029332">
    <property type="protein sequence ID" value="CAE0115673.1"/>
    <property type="molecule type" value="Transcribed_RNA"/>
</dbReference>
<dbReference type="AlphaFoldDB" id="A0A7S3AWY4"/>
<feature type="chain" id="PRO_5030588885" description="4Fe-4S ferredoxin-type domain-containing protein" evidence="1">
    <location>
        <begin position="22"/>
        <end position="145"/>
    </location>
</feature>